<dbReference type="AlphaFoldDB" id="A0A565C7M9"/>
<proteinExistence type="predicted"/>
<accession>A0A565C7M9</accession>
<comment type="caution">
    <text evidence="1">The sequence shown here is derived from an EMBL/GenBank/DDBJ whole genome shotgun (WGS) entry which is preliminary data.</text>
</comment>
<dbReference type="OrthoDB" id="8062037at2759"/>
<organism evidence="1 2">
    <name type="scientific">Arabis nemorensis</name>
    <dbReference type="NCBI Taxonomy" id="586526"/>
    <lineage>
        <taxon>Eukaryota</taxon>
        <taxon>Viridiplantae</taxon>
        <taxon>Streptophyta</taxon>
        <taxon>Embryophyta</taxon>
        <taxon>Tracheophyta</taxon>
        <taxon>Spermatophyta</taxon>
        <taxon>Magnoliopsida</taxon>
        <taxon>eudicotyledons</taxon>
        <taxon>Gunneridae</taxon>
        <taxon>Pentapetalae</taxon>
        <taxon>rosids</taxon>
        <taxon>malvids</taxon>
        <taxon>Brassicales</taxon>
        <taxon>Brassicaceae</taxon>
        <taxon>Arabideae</taxon>
        <taxon>Arabis</taxon>
    </lineage>
</organism>
<dbReference type="Gene3D" id="1.20.1280.50">
    <property type="match status" value="1"/>
</dbReference>
<evidence type="ECO:0008006" key="3">
    <source>
        <dbReference type="Google" id="ProtNLM"/>
    </source>
</evidence>
<dbReference type="SUPFAM" id="SSF81383">
    <property type="entry name" value="F-box domain"/>
    <property type="match status" value="1"/>
</dbReference>
<name>A0A565C7M9_9BRAS</name>
<dbReference type="GO" id="GO:0005634">
    <property type="term" value="C:nucleus"/>
    <property type="evidence" value="ECO:0007669"/>
    <property type="project" value="TreeGrafter"/>
</dbReference>
<dbReference type="PANTHER" id="PTHR47149:SF1">
    <property type="entry name" value="F-BOX PROTEIN RMF"/>
    <property type="match status" value="1"/>
</dbReference>
<dbReference type="PANTHER" id="PTHR47149">
    <property type="entry name" value="F-BOX PROTEIN RMF"/>
    <property type="match status" value="1"/>
</dbReference>
<keyword evidence="2" id="KW-1185">Reference proteome</keyword>
<protein>
    <recommendedName>
        <fullName evidence="3">F-box domain-containing protein</fullName>
    </recommendedName>
</protein>
<sequence length="271" mass="30314">MDVYLLDALHLLTVPDSHAFNPTCIGLDGSRTLSLINHLRFDKDIWTCISRFLDGKSLATLGATNKWFNKIVMEDSVWRFACLRDLQVPETSPSPVSSSWIKLYASAFDGSHSYLFRQHEKHIDWTRIGAFTLDSPMSLLTERLSGQPKVPREGTIEGMLKSSGSCIIKNIKSGIWIADLQIVRCLACDLSPCHGTMLTLDARHIELFLNDGYKDGSWDYNLIGSHKLQNDEKATCGAIFDLKHLKASSSSGNFKLNHTLLLIFSSLPLVK</sequence>
<dbReference type="EMBL" id="CABITT030000007">
    <property type="protein sequence ID" value="VVB09665.1"/>
    <property type="molecule type" value="Genomic_DNA"/>
</dbReference>
<evidence type="ECO:0000313" key="2">
    <source>
        <dbReference type="Proteomes" id="UP000489600"/>
    </source>
</evidence>
<dbReference type="GO" id="GO:0061458">
    <property type="term" value="P:reproductive system development"/>
    <property type="evidence" value="ECO:0007669"/>
    <property type="project" value="TreeGrafter"/>
</dbReference>
<dbReference type="InterPro" id="IPR036047">
    <property type="entry name" value="F-box-like_dom_sf"/>
</dbReference>
<evidence type="ECO:0000313" key="1">
    <source>
        <dbReference type="EMBL" id="VVB09665.1"/>
    </source>
</evidence>
<reference evidence="1" key="1">
    <citation type="submission" date="2019-07" db="EMBL/GenBank/DDBJ databases">
        <authorList>
            <person name="Dittberner H."/>
        </authorList>
    </citation>
    <scope>NUCLEOTIDE SEQUENCE [LARGE SCALE GENOMIC DNA]</scope>
</reference>
<dbReference type="Proteomes" id="UP000489600">
    <property type="component" value="Unassembled WGS sequence"/>
</dbReference>
<gene>
    <name evidence="1" type="ORF">ANE_LOCUS20109</name>
</gene>